<dbReference type="GO" id="GO:0005524">
    <property type="term" value="F:ATP binding"/>
    <property type="evidence" value="ECO:0007669"/>
    <property type="project" value="UniProtKB-KW"/>
</dbReference>
<keyword evidence="6 9" id="KW-0418">Kinase</keyword>
<dbReference type="EMBL" id="CP028101">
    <property type="protein sequence ID" value="AVQ15708.1"/>
    <property type="molecule type" value="Genomic_DNA"/>
</dbReference>
<dbReference type="PIRSF" id="PIRSF031134">
    <property type="entry name" value="MTRK"/>
    <property type="match status" value="1"/>
</dbReference>
<keyword evidence="5" id="KW-0547">Nucleotide-binding</keyword>
<dbReference type="NCBIfam" id="TIGR01767">
    <property type="entry name" value="MTRK"/>
    <property type="match status" value="1"/>
</dbReference>
<reference evidence="11" key="2">
    <citation type="journal article" date="2018" name="MSphere">
        <title>Fusobacterium Genomics Using MinION and Illumina Sequencing Enables Genome Completion and Correction.</title>
        <authorList>
            <person name="Todd S.M."/>
            <person name="Settlage R.E."/>
            <person name="Lahmers K.K."/>
            <person name="Slade D.J."/>
        </authorList>
    </citation>
    <scope>NUCLEOTIDE SEQUENCE [LARGE SCALE GENOMIC DNA]</scope>
    <source>
        <strain evidence="11">ATCC 25586</strain>
    </source>
</reference>
<dbReference type="AlphaFoldDB" id="Q8RDT8"/>
<proteinExistence type="inferred from homology"/>
<dbReference type="GO" id="GO:0009086">
    <property type="term" value="P:methionine biosynthetic process"/>
    <property type="evidence" value="ECO:0007669"/>
    <property type="project" value="InterPro"/>
</dbReference>
<dbReference type="BioCyc" id="FNUC190304:G1FZS-1982-MONOMER"/>
<dbReference type="PaxDb" id="190304-FN1412"/>
<accession>Q8RDT8</accession>
<dbReference type="PATRIC" id="fig|190304.8.peg.1973"/>
<dbReference type="HOGENOM" id="CLU_033681_0_0_0"/>
<evidence type="ECO:0000313" key="11">
    <source>
        <dbReference type="Proteomes" id="UP000241660"/>
    </source>
</evidence>
<dbReference type="Pfam" id="PF01636">
    <property type="entry name" value="APH"/>
    <property type="match status" value="1"/>
</dbReference>
<evidence type="ECO:0000256" key="2">
    <source>
        <dbReference type="ARBA" id="ARBA00011738"/>
    </source>
</evidence>
<name>Q8RDT8_FUSNN</name>
<reference evidence="9" key="1">
    <citation type="journal article" date="2002" name="J. Bacteriol.">
        <title>Genome sequence and analysis of the oral bacterium Fusobacterium nucleatum strain ATCC 25586.</title>
        <authorList>
            <person name="Kapatral V."/>
            <person name="Anderson I."/>
            <person name="Ivanova N."/>
            <person name="Reznik G."/>
            <person name="Los T."/>
            <person name="Lykidis A."/>
            <person name="Bhattacharyya A."/>
            <person name="Bartman A."/>
            <person name="Gardner W."/>
            <person name="Grechkin G."/>
            <person name="Zhu L."/>
            <person name="Vasieva O."/>
            <person name="Chu L."/>
            <person name="Kogan Y."/>
            <person name="Chaga O."/>
            <person name="Goltsman E."/>
            <person name="Bernal A."/>
            <person name="Larsen N."/>
            <person name="D'Souza M."/>
            <person name="Walunas T."/>
            <person name="Pusch G."/>
            <person name="Haselkorn R."/>
            <person name="Fonstein M."/>
            <person name="Kyrpides N."/>
            <person name="Overbeek R."/>
        </authorList>
    </citation>
    <scope>NUCLEOTIDE SEQUENCE [LARGE SCALE GENOMIC DNA]</scope>
    <source>
        <strain evidence="9">ATCC 25586</strain>
    </source>
</reference>
<keyword evidence="11" id="KW-1185">Reference proteome</keyword>
<dbReference type="Gene3D" id="3.90.1200.10">
    <property type="match status" value="1"/>
</dbReference>
<organism evidence="9">
    <name type="scientific">Fusobacterium nucleatum subsp. nucleatum (strain ATCC 25586 / DSM 15643 / BCRC 10681 / CIP 101130 / JCM 8532 / KCTC 2640 / LMG 13131 / VPI 4355)</name>
    <dbReference type="NCBI Taxonomy" id="190304"/>
    <lineage>
        <taxon>Bacteria</taxon>
        <taxon>Fusobacteriati</taxon>
        <taxon>Fusobacteriota</taxon>
        <taxon>Fusobacteriia</taxon>
        <taxon>Fusobacteriales</taxon>
        <taxon>Fusobacteriaceae</taxon>
        <taxon>Fusobacterium</taxon>
    </lineage>
</organism>
<dbReference type="InterPro" id="IPR009212">
    <property type="entry name" value="Methylthioribose_kinase"/>
</dbReference>
<evidence type="ECO:0000259" key="8">
    <source>
        <dbReference type="Pfam" id="PF01636"/>
    </source>
</evidence>
<dbReference type="GO" id="GO:0046522">
    <property type="term" value="F:S-methyl-5-thioribose kinase activity"/>
    <property type="evidence" value="ECO:0000318"/>
    <property type="project" value="GO_Central"/>
</dbReference>
<dbReference type="EnsemblBacteria" id="AAL95605">
    <property type="protein sequence ID" value="AAL95605"/>
    <property type="gene ID" value="FN1412"/>
</dbReference>
<reference evidence="10" key="3">
    <citation type="submission" date="2018-03" db="EMBL/GenBank/DDBJ databases">
        <title>Complete Fusobacterium genomes using hybrid Minion sequencing.</title>
        <authorList>
            <person name="Slade D.J."/>
            <person name="Lahmers K."/>
        </authorList>
    </citation>
    <scope>NUCLEOTIDE SEQUENCE</scope>
    <source>
        <strain evidence="10">ATCC 25586</strain>
    </source>
</reference>
<dbReference type="SUPFAM" id="SSF56112">
    <property type="entry name" value="Protein kinase-like (PK-like)"/>
    <property type="match status" value="1"/>
</dbReference>
<evidence type="ECO:0000256" key="5">
    <source>
        <dbReference type="ARBA" id="ARBA00022741"/>
    </source>
</evidence>
<dbReference type="Gene3D" id="3.30.200.20">
    <property type="entry name" value="Phosphorylase Kinase, domain 1"/>
    <property type="match status" value="1"/>
</dbReference>
<keyword evidence="4 9" id="KW-0808">Transferase</keyword>
<keyword evidence="7" id="KW-0067">ATP-binding</keyword>
<dbReference type="PANTHER" id="PTHR34273">
    <property type="entry name" value="METHYLTHIORIBOSE KINASE"/>
    <property type="match status" value="1"/>
</dbReference>
<dbReference type="EMBL" id="AE009951">
    <property type="protein sequence ID" value="AAL95605.1"/>
    <property type="molecule type" value="Genomic_DNA"/>
</dbReference>
<comment type="similarity">
    <text evidence="1">Belongs to the methylthioribose kinase family.</text>
</comment>
<comment type="subunit">
    <text evidence="2">Homodimer.</text>
</comment>
<protein>
    <recommendedName>
        <fullName evidence="3">S-methyl-5-thioribose kinase</fullName>
        <ecNumber evidence="3">2.7.1.100</ecNumber>
    </recommendedName>
</protein>
<dbReference type="KEGG" id="fnu:FN1412"/>
<dbReference type="InterPro" id="IPR002575">
    <property type="entry name" value="Aminoglycoside_PTrfase"/>
</dbReference>
<evidence type="ECO:0000256" key="4">
    <source>
        <dbReference type="ARBA" id="ARBA00022679"/>
    </source>
</evidence>
<feature type="domain" description="Aminoglycoside phosphotransferase" evidence="8">
    <location>
        <begin position="207"/>
        <end position="266"/>
    </location>
</feature>
<evidence type="ECO:0000256" key="6">
    <source>
        <dbReference type="ARBA" id="ARBA00022777"/>
    </source>
</evidence>
<evidence type="ECO:0000256" key="3">
    <source>
        <dbReference type="ARBA" id="ARBA00012128"/>
    </source>
</evidence>
<evidence type="ECO:0000313" key="9">
    <source>
        <dbReference type="EMBL" id="AAL95605.1"/>
    </source>
</evidence>
<dbReference type="PANTHER" id="PTHR34273:SF2">
    <property type="entry name" value="METHYLTHIORIBOSE KINASE"/>
    <property type="match status" value="1"/>
</dbReference>
<dbReference type="Proteomes" id="UP000241660">
    <property type="component" value="Chromosome"/>
</dbReference>
<dbReference type="RefSeq" id="WP_011017133.1">
    <property type="nucleotide sequence ID" value="NZ_CP028101.1"/>
</dbReference>
<evidence type="ECO:0000256" key="1">
    <source>
        <dbReference type="ARBA" id="ARBA00010165"/>
    </source>
</evidence>
<dbReference type="FunCoup" id="Q8RDT8">
    <property type="interactions" value="37"/>
</dbReference>
<dbReference type="InParanoid" id="Q8RDT8"/>
<dbReference type="STRING" id="190304.FN1412"/>
<dbReference type="eggNOG" id="COG4857">
    <property type="taxonomic scope" value="Bacteria"/>
</dbReference>
<sequence length="384" mass="44952">MKYQEHFLLDCDEVISYVKEKNLFQGNVNLTVKEIGDGNINYIFKVENKIDGKSIILKQADKLLRSSGRPLDLTRSKIEANILRIENNLAPHFVPEIYFYDEIMCVLAMEDISEYKNLRTELIAGKIFPSFVDNISEFLSRTLLLTTDLFMNKFEKKKNVKEFTNPELCDISECLVFTEPYDNNRNRNIITAGNEEFVENTLYKNEDLHFTILKLREKFMNYSQSLIHGDLHSGSIFINEKGIKIIDPEFSFYGPMAYDIGNVIGNLYFPLYRAKFFMEDSKKKEEFINWLEKCILDIPILFSEKCKLLWEKYSNDKLLKNKKFRDYYIENIVKDSLAYAGTEMIRRTVGDAKVLELTSLENSEKKLQLEKELISKAVSMIMKN</sequence>
<evidence type="ECO:0000256" key="7">
    <source>
        <dbReference type="ARBA" id="ARBA00022840"/>
    </source>
</evidence>
<evidence type="ECO:0000313" key="10">
    <source>
        <dbReference type="EMBL" id="AVQ15708.1"/>
    </source>
</evidence>
<dbReference type="EC" id="2.7.1.100" evidence="3"/>
<dbReference type="InterPro" id="IPR011009">
    <property type="entry name" value="Kinase-like_dom_sf"/>
</dbReference>
<gene>
    <name evidence="9" type="ordered locus">FN1412</name>
    <name evidence="10" type="ORF">C7Y58_10055</name>
</gene>
<dbReference type="GeneID" id="79784381"/>